<accession>A0A3B0XWN8</accession>
<evidence type="ECO:0000313" key="1">
    <source>
        <dbReference type="EMBL" id="VAW72768.1"/>
    </source>
</evidence>
<dbReference type="AlphaFoldDB" id="A0A3B0XWN8"/>
<proteinExistence type="predicted"/>
<sequence>MGKHTHRFMRQALYDLVWSEPRTHLAKRLGISDAAAEGPELLSAQLDSWVTWAIAQADRIDPVRSGRFIEAMQDPAED</sequence>
<gene>
    <name evidence="1" type="ORF">MNBD_GAMMA13-2098</name>
</gene>
<organism evidence="1">
    <name type="scientific">hydrothermal vent metagenome</name>
    <dbReference type="NCBI Taxonomy" id="652676"/>
    <lineage>
        <taxon>unclassified sequences</taxon>
        <taxon>metagenomes</taxon>
        <taxon>ecological metagenomes</taxon>
    </lineage>
</organism>
<dbReference type="EMBL" id="UOFK01000021">
    <property type="protein sequence ID" value="VAW72768.1"/>
    <property type="molecule type" value="Genomic_DNA"/>
</dbReference>
<name>A0A3B0XWN8_9ZZZZ</name>
<protein>
    <submittedName>
        <fullName evidence="1">Uncharacterized protein</fullName>
    </submittedName>
</protein>
<reference evidence="1" key="1">
    <citation type="submission" date="2018-06" db="EMBL/GenBank/DDBJ databases">
        <authorList>
            <person name="Zhirakovskaya E."/>
        </authorList>
    </citation>
    <scope>NUCLEOTIDE SEQUENCE</scope>
</reference>